<feature type="transmembrane region" description="Helical" evidence="9">
    <location>
        <begin position="172"/>
        <end position="194"/>
    </location>
</feature>
<dbReference type="GO" id="GO:0016020">
    <property type="term" value="C:membrane"/>
    <property type="evidence" value="ECO:0007669"/>
    <property type="project" value="UniProtKB-SubCell"/>
</dbReference>
<evidence type="ECO:0000256" key="3">
    <source>
        <dbReference type="ARBA" id="ARBA00022473"/>
    </source>
</evidence>
<comment type="similarity">
    <text evidence="2 8">Belongs to the EMP24/GP25L family.</text>
</comment>
<keyword evidence="7 9" id="KW-0472">Membrane</keyword>
<comment type="caution">
    <text evidence="12">The sequence shown here is derived from an EMBL/GenBank/DDBJ whole genome shotgun (WGS) entry which is preliminary data.</text>
</comment>
<evidence type="ECO:0000256" key="2">
    <source>
        <dbReference type="ARBA" id="ARBA00007104"/>
    </source>
</evidence>
<dbReference type="Pfam" id="PF01105">
    <property type="entry name" value="EMP24_GP25L"/>
    <property type="match status" value="1"/>
</dbReference>
<keyword evidence="5 10" id="KW-0732">Signal</keyword>
<dbReference type="InterPro" id="IPR015720">
    <property type="entry name" value="Emp24-like"/>
</dbReference>
<name>A0AAW2HJ87_9NEOP</name>
<evidence type="ECO:0000256" key="4">
    <source>
        <dbReference type="ARBA" id="ARBA00022692"/>
    </source>
</evidence>
<dbReference type="PANTHER" id="PTHR22811">
    <property type="entry name" value="TRANSMEMBRANE EMP24 DOMAIN-CONTAINING PROTEIN"/>
    <property type="match status" value="1"/>
</dbReference>
<keyword evidence="6 9" id="KW-1133">Transmembrane helix</keyword>
<organism evidence="12">
    <name type="scientific">Menopon gallinae</name>
    <name type="common">poultry shaft louse</name>
    <dbReference type="NCBI Taxonomy" id="328185"/>
    <lineage>
        <taxon>Eukaryota</taxon>
        <taxon>Metazoa</taxon>
        <taxon>Ecdysozoa</taxon>
        <taxon>Arthropoda</taxon>
        <taxon>Hexapoda</taxon>
        <taxon>Insecta</taxon>
        <taxon>Pterygota</taxon>
        <taxon>Neoptera</taxon>
        <taxon>Paraneoptera</taxon>
        <taxon>Psocodea</taxon>
        <taxon>Troctomorpha</taxon>
        <taxon>Phthiraptera</taxon>
        <taxon>Amblycera</taxon>
        <taxon>Menoponidae</taxon>
        <taxon>Menopon</taxon>
    </lineage>
</organism>
<dbReference type="AlphaFoldDB" id="A0AAW2HJ87"/>
<evidence type="ECO:0000259" key="11">
    <source>
        <dbReference type="PROSITE" id="PS50866"/>
    </source>
</evidence>
<evidence type="ECO:0000256" key="6">
    <source>
        <dbReference type="ARBA" id="ARBA00022989"/>
    </source>
</evidence>
<comment type="subcellular location">
    <subcellularLocation>
        <location evidence="1 8">Membrane</location>
        <topology evidence="1 8">Single-pass type I membrane protein</topology>
    </subcellularLocation>
</comment>
<sequence>MDIFFLCYLFLSGLLGADAIMWYLEPNAQKCLREELQKDVLVTGEYEVSEAYEQKVDYQVKDSKGHILSQKEDISKGKFSFVADTVDTFEICFNSRVPAHQRGQRQEVSLIIKTGVEAKNYEGVGEASKLKPMEVELQMLENLSEEIVKDFSLMKKFEEEMRNTNESTNRRVLFFSIFSMFCLLGLATWQVLYLRRYFQAKKLIE</sequence>
<protein>
    <recommendedName>
        <fullName evidence="11">GOLD domain-containing protein</fullName>
    </recommendedName>
</protein>
<feature type="signal peptide" evidence="10">
    <location>
        <begin position="1"/>
        <end position="19"/>
    </location>
</feature>
<evidence type="ECO:0000256" key="9">
    <source>
        <dbReference type="SAM" id="Phobius"/>
    </source>
</evidence>
<dbReference type="EMBL" id="JARGDH010000004">
    <property type="protein sequence ID" value="KAL0270029.1"/>
    <property type="molecule type" value="Genomic_DNA"/>
</dbReference>
<evidence type="ECO:0000256" key="8">
    <source>
        <dbReference type="RuleBase" id="RU003827"/>
    </source>
</evidence>
<evidence type="ECO:0000256" key="1">
    <source>
        <dbReference type="ARBA" id="ARBA00004479"/>
    </source>
</evidence>
<dbReference type="PROSITE" id="PS50866">
    <property type="entry name" value="GOLD"/>
    <property type="match status" value="1"/>
</dbReference>
<reference evidence="12" key="1">
    <citation type="journal article" date="2024" name="Gigascience">
        <title>Chromosome-level genome of the poultry shaft louse Menopon gallinae provides insight into the host-switching and adaptive evolution of parasitic lice.</title>
        <authorList>
            <person name="Xu Y."/>
            <person name="Ma L."/>
            <person name="Liu S."/>
            <person name="Liang Y."/>
            <person name="Liu Q."/>
            <person name="He Z."/>
            <person name="Tian L."/>
            <person name="Duan Y."/>
            <person name="Cai W."/>
            <person name="Li H."/>
            <person name="Song F."/>
        </authorList>
    </citation>
    <scope>NUCLEOTIDE SEQUENCE</scope>
    <source>
        <strain evidence="12">Cailab_2023a</strain>
    </source>
</reference>
<keyword evidence="4 8" id="KW-0812">Transmembrane</keyword>
<dbReference type="InterPro" id="IPR009038">
    <property type="entry name" value="GOLD_dom"/>
</dbReference>
<evidence type="ECO:0000256" key="10">
    <source>
        <dbReference type="SAM" id="SignalP"/>
    </source>
</evidence>
<feature type="chain" id="PRO_5043979964" description="GOLD domain-containing protein" evidence="10">
    <location>
        <begin position="20"/>
        <end position="205"/>
    </location>
</feature>
<evidence type="ECO:0000313" key="12">
    <source>
        <dbReference type="EMBL" id="KAL0270029.1"/>
    </source>
</evidence>
<gene>
    <name evidence="12" type="ORF">PYX00_007571</name>
</gene>
<proteinExistence type="inferred from homology"/>
<evidence type="ECO:0000256" key="7">
    <source>
        <dbReference type="ARBA" id="ARBA00023136"/>
    </source>
</evidence>
<keyword evidence="3" id="KW-0217">Developmental protein</keyword>
<feature type="domain" description="GOLD" evidence="11">
    <location>
        <begin position="29"/>
        <end position="139"/>
    </location>
</feature>
<evidence type="ECO:0000256" key="5">
    <source>
        <dbReference type="ARBA" id="ARBA00022729"/>
    </source>
</evidence>
<accession>A0AAW2HJ87</accession>
<dbReference type="SMART" id="SM01190">
    <property type="entry name" value="EMP24_GP25L"/>
    <property type="match status" value="1"/>
</dbReference>